<sequence length="27" mass="2803">PSEAEQDRIAAALYAAQGASPWPSCGR</sequence>
<feature type="non-terminal residue" evidence="1">
    <location>
        <position position="1"/>
    </location>
</feature>
<evidence type="ECO:0000313" key="1">
    <source>
        <dbReference type="EMBL" id="CAA9490791.1"/>
    </source>
</evidence>
<evidence type="ECO:0008006" key="2">
    <source>
        <dbReference type="Google" id="ProtNLM"/>
    </source>
</evidence>
<gene>
    <name evidence="1" type="ORF">AVDCRST_MAG30-1350</name>
</gene>
<name>A0A6J4S645_9ACTN</name>
<dbReference type="AlphaFoldDB" id="A0A6J4S645"/>
<dbReference type="Gene3D" id="1.10.530.10">
    <property type="match status" value="1"/>
</dbReference>
<protein>
    <recommendedName>
        <fullName evidence="2">Resuscitation-promoting factor core lysozyme-like domain-containing protein</fullName>
    </recommendedName>
</protein>
<reference evidence="1" key="1">
    <citation type="submission" date="2020-02" db="EMBL/GenBank/DDBJ databases">
        <authorList>
            <person name="Meier V. D."/>
        </authorList>
    </citation>
    <scope>NUCLEOTIDE SEQUENCE</scope>
    <source>
        <strain evidence="1">AVDCRST_MAG30</strain>
    </source>
</reference>
<accession>A0A6J4S645</accession>
<proteinExistence type="predicted"/>
<organism evidence="1">
    <name type="scientific">uncultured Solirubrobacteraceae bacterium</name>
    <dbReference type="NCBI Taxonomy" id="1162706"/>
    <lineage>
        <taxon>Bacteria</taxon>
        <taxon>Bacillati</taxon>
        <taxon>Actinomycetota</taxon>
        <taxon>Thermoleophilia</taxon>
        <taxon>Solirubrobacterales</taxon>
        <taxon>Solirubrobacteraceae</taxon>
        <taxon>environmental samples</taxon>
    </lineage>
</organism>
<dbReference type="EMBL" id="CADCVS010000196">
    <property type="protein sequence ID" value="CAA9490791.1"/>
    <property type="molecule type" value="Genomic_DNA"/>
</dbReference>